<dbReference type="Proteomes" id="UP000790709">
    <property type="component" value="Unassembled WGS sequence"/>
</dbReference>
<organism evidence="1 2">
    <name type="scientific">Leucogyrophana mollusca</name>
    <dbReference type="NCBI Taxonomy" id="85980"/>
    <lineage>
        <taxon>Eukaryota</taxon>
        <taxon>Fungi</taxon>
        <taxon>Dikarya</taxon>
        <taxon>Basidiomycota</taxon>
        <taxon>Agaricomycotina</taxon>
        <taxon>Agaricomycetes</taxon>
        <taxon>Agaricomycetidae</taxon>
        <taxon>Boletales</taxon>
        <taxon>Boletales incertae sedis</taxon>
        <taxon>Leucogyrophana</taxon>
    </lineage>
</organism>
<name>A0ACB8AXQ7_9AGAM</name>
<proteinExistence type="predicted"/>
<evidence type="ECO:0000313" key="1">
    <source>
        <dbReference type="EMBL" id="KAH7918190.1"/>
    </source>
</evidence>
<comment type="caution">
    <text evidence="1">The sequence shown here is derived from an EMBL/GenBank/DDBJ whole genome shotgun (WGS) entry which is preliminary data.</text>
</comment>
<accession>A0ACB8AXQ7</accession>
<keyword evidence="2" id="KW-1185">Reference proteome</keyword>
<dbReference type="EMBL" id="MU266834">
    <property type="protein sequence ID" value="KAH7918190.1"/>
    <property type="molecule type" value="Genomic_DNA"/>
</dbReference>
<protein>
    <submittedName>
        <fullName evidence="1">Uncharacterized protein</fullName>
    </submittedName>
</protein>
<reference evidence="1" key="1">
    <citation type="journal article" date="2021" name="New Phytol.">
        <title>Evolutionary innovations through gain and loss of genes in the ectomycorrhizal Boletales.</title>
        <authorList>
            <person name="Wu G."/>
            <person name="Miyauchi S."/>
            <person name="Morin E."/>
            <person name="Kuo A."/>
            <person name="Drula E."/>
            <person name="Varga T."/>
            <person name="Kohler A."/>
            <person name="Feng B."/>
            <person name="Cao Y."/>
            <person name="Lipzen A."/>
            <person name="Daum C."/>
            <person name="Hundley H."/>
            <person name="Pangilinan J."/>
            <person name="Johnson J."/>
            <person name="Barry K."/>
            <person name="LaButti K."/>
            <person name="Ng V."/>
            <person name="Ahrendt S."/>
            <person name="Min B."/>
            <person name="Choi I.G."/>
            <person name="Park H."/>
            <person name="Plett J.M."/>
            <person name="Magnuson J."/>
            <person name="Spatafora J.W."/>
            <person name="Nagy L.G."/>
            <person name="Henrissat B."/>
            <person name="Grigoriev I.V."/>
            <person name="Yang Z.L."/>
            <person name="Xu J."/>
            <person name="Martin F.M."/>
        </authorList>
    </citation>
    <scope>NUCLEOTIDE SEQUENCE</scope>
    <source>
        <strain evidence="1">KUC20120723A-06</strain>
    </source>
</reference>
<evidence type="ECO:0000313" key="2">
    <source>
        <dbReference type="Proteomes" id="UP000790709"/>
    </source>
</evidence>
<sequence>MPSGLEPEHTPDGTECPALADMELIDLFSRQRTSLPTCPGHTYPNETIIYHGYLGSSPLHLTVAISIRMLATYRQIHRTCPRFSIQAQCKALCHLHKMLYRPYLSAQFSAAYDTYLEIIHRVDRLFKVVLKCDTPNWRLLNGCPACFYKLKDEPKLDIAYLVTMDGNNSLKRWASWMYGRTPRTDSCTPHSDYWLSLQAVDRFKDEVKAKLPVASNDIPQDDWEDVDDSNMDSSTFKCVDRWRNAGPNQWKKVFQVYDKSGIFIAACCHRFVLLACDMIRSGELAKYPLAIVNKLLTVYGENGGCAYDIGCAFAKTLQNSSLGPRARLLNFLLMVGAFHGHAHNRKCQLQWHPTYIVGTSHSEGEGCEHIFSSSNELAGGTRHASPFHWHQAIKEHFAF</sequence>
<gene>
    <name evidence="1" type="ORF">BV22DRAFT_1024983</name>
</gene>